<dbReference type="Proteomes" id="UP000019335">
    <property type="component" value="Chromosome 3"/>
</dbReference>
<name>W7TQ10_9STRA</name>
<dbReference type="SUPFAM" id="SSF54197">
    <property type="entry name" value="HIT-like"/>
    <property type="match status" value="1"/>
</dbReference>
<evidence type="ECO:0000256" key="2">
    <source>
        <dbReference type="PIRSR" id="PIRSR601310-3"/>
    </source>
</evidence>
<accession>W7TQ10</accession>
<evidence type="ECO:0000259" key="4">
    <source>
        <dbReference type="PROSITE" id="PS51084"/>
    </source>
</evidence>
<evidence type="ECO:0000313" key="5">
    <source>
        <dbReference type="EMBL" id="EWM29205.1"/>
    </source>
</evidence>
<evidence type="ECO:0000313" key="6">
    <source>
        <dbReference type="Proteomes" id="UP000019335"/>
    </source>
</evidence>
<feature type="active site" description="Tele-AMP-histidine intermediate" evidence="1">
    <location>
        <position position="168"/>
    </location>
</feature>
<keyword evidence="5" id="KW-0808">Transferase</keyword>
<dbReference type="PROSITE" id="PS00892">
    <property type="entry name" value="HIT_1"/>
    <property type="match status" value="1"/>
</dbReference>
<comment type="caution">
    <text evidence="5">The sequence shown here is derived from an EMBL/GenBank/DDBJ whole genome shotgun (WGS) entry which is preliminary data.</text>
</comment>
<dbReference type="Gene3D" id="3.30.428.10">
    <property type="entry name" value="HIT-like"/>
    <property type="match status" value="1"/>
</dbReference>
<dbReference type="FunFam" id="3.30.428.10:FF:000005">
    <property type="entry name" value="Histidine triad nucleotide-binding protein 1"/>
    <property type="match status" value="1"/>
</dbReference>
<gene>
    <name evidence="5" type="ORF">Naga_100007g18</name>
</gene>
<dbReference type="InterPro" id="IPR001310">
    <property type="entry name" value="Histidine_triad_HIT"/>
</dbReference>
<evidence type="ECO:0000256" key="3">
    <source>
        <dbReference type="PROSITE-ProRule" id="PRU00464"/>
    </source>
</evidence>
<dbReference type="InterPro" id="IPR011146">
    <property type="entry name" value="HIT-like"/>
</dbReference>
<dbReference type="AlphaFoldDB" id="W7TQ10"/>
<keyword evidence="5" id="KW-0418">Kinase</keyword>
<dbReference type="InterPro" id="IPR036265">
    <property type="entry name" value="HIT-like_sf"/>
</dbReference>
<dbReference type="CDD" id="cd01276">
    <property type="entry name" value="PKCI_related"/>
    <property type="match status" value="1"/>
</dbReference>
<dbReference type="EMBL" id="AZIL01000177">
    <property type="protein sequence ID" value="EWM29205.1"/>
    <property type="molecule type" value="Genomic_DNA"/>
</dbReference>
<sequence length="217" mass="24103">MSQRLVRLSQHLLVHRTSLHATSIAVRLSRTTRRCLVTGNQANTMADEVAESRKAAAKKMEEAADAGEPTVFDKIVKKEIPSNFIYEDDDCVAFHDLSPQGPVHFLVIPKDRAGLSRLSKAEESHKALLGHLLYVAQQVAKQEGLVPGGFRVVINDGPDGSQSVYHLHIHVIGGRQNMCTPASHLHRWDGRLDDLQLIFSACPDLHCRYLGCLRTLE</sequence>
<dbReference type="OrthoDB" id="672793at2759"/>
<dbReference type="PANTHER" id="PTHR23089">
    <property type="entry name" value="HISTIDINE TRIAD HIT PROTEIN"/>
    <property type="match status" value="1"/>
</dbReference>
<feature type="domain" description="HIT" evidence="4">
    <location>
        <begin position="71"/>
        <end position="184"/>
    </location>
</feature>
<proteinExistence type="predicted"/>
<keyword evidence="6" id="KW-1185">Reference proteome</keyword>
<dbReference type="PRINTS" id="PR00332">
    <property type="entry name" value="HISTRIAD"/>
</dbReference>
<protein>
    <submittedName>
        <fullName evidence="5">Protein kinase c binding protein</fullName>
    </submittedName>
</protein>
<dbReference type="GO" id="GO:0016301">
    <property type="term" value="F:kinase activity"/>
    <property type="evidence" value="ECO:0007669"/>
    <property type="project" value="UniProtKB-KW"/>
</dbReference>
<reference evidence="5 6" key="1">
    <citation type="journal article" date="2014" name="Mol. Plant">
        <title>Chromosome Scale Genome Assembly and Transcriptome Profiling of Nannochloropsis gaditana in Nitrogen Depletion.</title>
        <authorList>
            <person name="Corteggiani Carpinelli E."/>
            <person name="Telatin A."/>
            <person name="Vitulo N."/>
            <person name="Forcato C."/>
            <person name="D'Angelo M."/>
            <person name="Schiavon R."/>
            <person name="Vezzi A."/>
            <person name="Giacometti G.M."/>
            <person name="Morosinotto T."/>
            <person name="Valle G."/>
        </authorList>
    </citation>
    <scope>NUCLEOTIDE SEQUENCE [LARGE SCALE GENOMIC DNA]</scope>
    <source>
        <strain evidence="5 6">B-31</strain>
    </source>
</reference>
<feature type="short sequence motif" description="Histidine triad motif" evidence="2 3">
    <location>
        <begin position="166"/>
        <end position="170"/>
    </location>
</feature>
<evidence type="ECO:0000256" key="1">
    <source>
        <dbReference type="PIRSR" id="PIRSR601310-1"/>
    </source>
</evidence>
<dbReference type="PROSITE" id="PS51084">
    <property type="entry name" value="HIT_2"/>
    <property type="match status" value="1"/>
</dbReference>
<organism evidence="5 6">
    <name type="scientific">Nannochloropsis gaditana</name>
    <dbReference type="NCBI Taxonomy" id="72520"/>
    <lineage>
        <taxon>Eukaryota</taxon>
        <taxon>Sar</taxon>
        <taxon>Stramenopiles</taxon>
        <taxon>Ochrophyta</taxon>
        <taxon>Eustigmatophyceae</taxon>
        <taxon>Eustigmatales</taxon>
        <taxon>Monodopsidaceae</taxon>
        <taxon>Nannochloropsis</taxon>
    </lineage>
</organism>
<dbReference type="InterPro" id="IPR019808">
    <property type="entry name" value="Histidine_triad_CS"/>
</dbReference>
<dbReference type="Pfam" id="PF01230">
    <property type="entry name" value="HIT"/>
    <property type="match status" value="1"/>
</dbReference>